<protein>
    <recommendedName>
        <fullName evidence="3 11">Alpha-mannosidase</fullName>
        <ecNumber evidence="11">3.2.1.-</ecNumber>
    </recommendedName>
</protein>
<evidence type="ECO:0000256" key="7">
    <source>
        <dbReference type="ARBA" id="ARBA00022833"/>
    </source>
</evidence>
<evidence type="ECO:0000256" key="11">
    <source>
        <dbReference type="RuleBase" id="RU361199"/>
    </source>
</evidence>
<keyword evidence="6 11" id="KW-0378">Hydrolase</keyword>
<dbReference type="SUPFAM" id="SSF74650">
    <property type="entry name" value="Galactose mutarotase-like"/>
    <property type="match status" value="1"/>
</dbReference>
<dbReference type="STRING" id="568069.A0A1J1HED6"/>
<dbReference type="Pfam" id="PF07748">
    <property type="entry name" value="Glyco_hydro_38C"/>
    <property type="match status" value="1"/>
</dbReference>
<dbReference type="SUPFAM" id="SSF88688">
    <property type="entry name" value="Families 57/38 glycoside transferase middle domain"/>
    <property type="match status" value="1"/>
</dbReference>
<dbReference type="FunFam" id="2.70.98.30:FF:000003">
    <property type="entry name" value="Alpha-mannosidase"/>
    <property type="match status" value="1"/>
</dbReference>
<dbReference type="PANTHER" id="PTHR11607:SF3">
    <property type="entry name" value="LYSOSOMAL ALPHA-MANNOSIDASE"/>
    <property type="match status" value="1"/>
</dbReference>
<dbReference type="Pfam" id="PF09261">
    <property type="entry name" value="Alpha-mann_mid"/>
    <property type="match status" value="1"/>
</dbReference>
<comment type="cofactor">
    <cofactor evidence="11">
        <name>Zn(2+)</name>
        <dbReference type="ChEBI" id="CHEBI:29105"/>
    </cofactor>
    <text evidence="11">Binds 1 zinc ion per subunit.</text>
</comment>
<comment type="similarity">
    <text evidence="2 11">Belongs to the glycosyl hydrolase 38 family.</text>
</comment>
<evidence type="ECO:0000256" key="8">
    <source>
        <dbReference type="ARBA" id="ARBA00023157"/>
    </source>
</evidence>
<dbReference type="CDD" id="cd10810">
    <property type="entry name" value="GH38N_AMII_LAM_like"/>
    <property type="match status" value="1"/>
</dbReference>
<keyword evidence="5 11" id="KW-0732">Signal</keyword>
<dbReference type="FunFam" id="3.20.110.10:FF:000001">
    <property type="entry name" value="Alpha-mannosidase"/>
    <property type="match status" value="1"/>
</dbReference>
<evidence type="ECO:0000259" key="13">
    <source>
        <dbReference type="SMART" id="SM00872"/>
    </source>
</evidence>
<dbReference type="Pfam" id="PF17677">
    <property type="entry name" value="Glyco_hydro38C2"/>
    <property type="match status" value="1"/>
</dbReference>
<evidence type="ECO:0000256" key="1">
    <source>
        <dbReference type="ARBA" id="ARBA00000365"/>
    </source>
</evidence>
<keyword evidence="12" id="KW-1133">Transmembrane helix</keyword>
<keyword evidence="10 11" id="KW-0326">Glycosidase</keyword>
<dbReference type="GO" id="GO:0030246">
    <property type="term" value="F:carbohydrate binding"/>
    <property type="evidence" value="ECO:0007669"/>
    <property type="project" value="InterPro"/>
</dbReference>
<dbReference type="GO" id="GO:0004559">
    <property type="term" value="F:alpha-mannosidase activity"/>
    <property type="evidence" value="ECO:0007669"/>
    <property type="project" value="UniProtKB-EC"/>
</dbReference>
<dbReference type="InterPro" id="IPR011682">
    <property type="entry name" value="Glyco_hydro_38_C"/>
</dbReference>
<dbReference type="EC" id="3.2.1.-" evidence="11"/>
<dbReference type="Gene3D" id="1.20.1270.50">
    <property type="entry name" value="Glycoside hydrolase family 38, central domain"/>
    <property type="match status" value="2"/>
</dbReference>
<keyword evidence="15" id="KW-1185">Reference proteome</keyword>
<keyword evidence="12" id="KW-0472">Membrane</keyword>
<dbReference type="InterPro" id="IPR048534">
    <property type="entry name" value="Man2a1-like_dom"/>
</dbReference>
<name>A0A1J1HED6_9DIPT</name>
<organism evidence="14 15">
    <name type="scientific">Clunio marinus</name>
    <dbReference type="NCBI Taxonomy" id="568069"/>
    <lineage>
        <taxon>Eukaryota</taxon>
        <taxon>Metazoa</taxon>
        <taxon>Ecdysozoa</taxon>
        <taxon>Arthropoda</taxon>
        <taxon>Hexapoda</taxon>
        <taxon>Insecta</taxon>
        <taxon>Pterygota</taxon>
        <taxon>Neoptera</taxon>
        <taxon>Endopterygota</taxon>
        <taxon>Diptera</taxon>
        <taxon>Nematocera</taxon>
        <taxon>Chironomoidea</taxon>
        <taxon>Chironomidae</taxon>
        <taxon>Clunio</taxon>
    </lineage>
</organism>
<dbReference type="PANTHER" id="PTHR11607">
    <property type="entry name" value="ALPHA-MANNOSIDASE"/>
    <property type="match status" value="1"/>
</dbReference>
<dbReference type="GO" id="GO:0005764">
    <property type="term" value="C:lysosome"/>
    <property type="evidence" value="ECO:0007669"/>
    <property type="project" value="TreeGrafter"/>
</dbReference>
<dbReference type="GO" id="GO:0046872">
    <property type="term" value="F:metal ion binding"/>
    <property type="evidence" value="ECO:0007669"/>
    <property type="project" value="UniProtKB-KW"/>
</dbReference>
<dbReference type="SMART" id="SM00872">
    <property type="entry name" value="Alpha-mann_mid"/>
    <property type="match status" value="1"/>
</dbReference>
<dbReference type="FunFam" id="1.20.1270.50:FF:000002">
    <property type="entry name" value="Alpha-mannosidase"/>
    <property type="match status" value="1"/>
</dbReference>
<evidence type="ECO:0000256" key="2">
    <source>
        <dbReference type="ARBA" id="ARBA00009792"/>
    </source>
</evidence>
<evidence type="ECO:0000256" key="10">
    <source>
        <dbReference type="ARBA" id="ARBA00023295"/>
    </source>
</evidence>
<dbReference type="GO" id="GO:0006013">
    <property type="term" value="P:mannose metabolic process"/>
    <property type="evidence" value="ECO:0007669"/>
    <property type="project" value="InterPro"/>
</dbReference>
<dbReference type="Pfam" id="PF01074">
    <property type="entry name" value="Glyco_hydro_38N"/>
    <property type="match status" value="1"/>
</dbReference>
<evidence type="ECO:0000256" key="5">
    <source>
        <dbReference type="ARBA" id="ARBA00022729"/>
    </source>
</evidence>
<dbReference type="Gene3D" id="2.60.40.1360">
    <property type="match status" value="1"/>
</dbReference>
<keyword evidence="12" id="KW-0812">Transmembrane</keyword>
<dbReference type="Gene3D" id="2.60.40.1180">
    <property type="entry name" value="Golgi alpha-mannosidase II"/>
    <property type="match status" value="1"/>
</dbReference>
<dbReference type="OrthoDB" id="2016903at2759"/>
<dbReference type="InterPro" id="IPR027291">
    <property type="entry name" value="Glyco_hydro_38_N_sf"/>
</dbReference>
<dbReference type="InterPro" id="IPR041147">
    <property type="entry name" value="GH38_C"/>
</dbReference>
<evidence type="ECO:0000256" key="9">
    <source>
        <dbReference type="ARBA" id="ARBA00023180"/>
    </source>
</evidence>
<dbReference type="SUPFAM" id="SSF88713">
    <property type="entry name" value="Glycoside hydrolase/deacetylase"/>
    <property type="match status" value="1"/>
</dbReference>
<gene>
    <name evidence="14" type="ORF">CLUMA_CG000160</name>
</gene>
<sequence>MTAILRVLLIIILTLNLFQEGSLNNFMNFGKSYFETKILDGKAENVDRKCGYEGCPMTHPDMLNVHVVAHTHDDVGWLKTVDQYYYGSKSQFQKAGVQYIIDSVIQALLNNPERRFIYVESAFFSKWWQEQDDEMKSNVRMLVDEGRLEFVGGAWSMNDEAITHYQSLIDQFTWGLRFLDDNFGKCSRPRIGWQIDPFGHSLQQASLFAKMGYDGLFFSRLDYQDKEKRQKEKTMEMIWKTNQDLDEADLFTGVLYQRFYNAPDYFCFDILCNDEPIIDDIHSTEYNVDKRVEDFVRTVRNMSESYQTNNLMLTFGGDFTFMAAQMYFKNLDKLIKYTNERQDNFKVNTFYSTPSCYLKSLHESNTKWPIKSDDFFPYASDPHSYWTGYYTSRPTSKRFERIGNHFLQICKQLSAMAEVAEDFYDENLKRLKSEMGVMQHHDAITGTEKQHVTEDYHRELYDSIKGCEDNTRSSLNQLMIGHHSNGTNQLEFQFNSCLNLNISVCEVTESSSEFMVTVYNPISHETYQNVKIPVHGDSYIVRDYLNRVIDSQIIPIPTPVMNLHYRISKSSHELIFQAKNIPAIGYKSYYVTKTTTAPSEDNKEVEENLNEPEIVTIGDEELKIIFDSNGLVSEIIVDGVSSKLSQNFIYYKGANMNNEIFANRSSGAYIFRPEIDSVPVVVSEVIKIEVHKGEIVDEVHQIFNEWISQVVRIYKTSKYVEFEWLVGPIAIDDGIGKEIVSIFQTDIKSNDIFYTDSNGRNMLKRIRNKRETWDIEMNEKISGNYYPITTKIAIEDENHRLAILTDRPQGGSSLTDGSIELMVHRRLLRDDTFGVGEPLNETAYGEGLIVRGKHWIFFGTSKIKKFERIHQNELHLPNWLFFDNLNDITSFEWALTYNLMHSGLKTSLPTNVHLLTYEPWKENSILIRFEHIFESNEDGELSKPAIFNISEVFHGAVDFTEMTLAANQLREELNRLNFNEEEVLLQQNDKKTNLQLIAKILDPMIVLEPMEIRTFIVTFNSGNSLLVSFNFILSTLIIFLFKYFL</sequence>
<comment type="catalytic activity">
    <reaction evidence="1">
        <text>Hydrolysis of terminal, non-reducing alpha-D-mannose residues in alpha-D-mannosides.</text>
        <dbReference type="EC" id="3.2.1.24"/>
    </reaction>
</comment>
<evidence type="ECO:0000256" key="12">
    <source>
        <dbReference type="SAM" id="Phobius"/>
    </source>
</evidence>
<dbReference type="FunFam" id="2.60.40.1180:FF:000018">
    <property type="entry name" value="Alpha-mannosidase"/>
    <property type="match status" value="1"/>
</dbReference>
<dbReference type="InterPro" id="IPR028995">
    <property type="entry name" value="Glyco_hydro_57/38_cen_sf"/>
</dbReference>
<dbReference type="AlphaFoldDB" id="A0A1J1HED6"/>
<proteinExistence type="inferred from homology"/>
<feature type="signal peptide" evidence="11">
    <location>
        <begin position="1"/>
        <end position="23"/>
    </location>
</feature>
<dbReference type="FunFam" id="1.20.1270.50:FF:000003">
    <property type="entry name" value="Alpha-mannosidase"/>
    <property type="match status" value="1"/>
</dbReference>
<dbReference type="InterPro" id="IPR011013">
    <property type="entry name" value="Gal_mutarotase_sf_dom"/>
</dbReference>
<dbReference type="Pfam" id="PF21260">
    <property type="entry name" value="Laman-like_dom"/>
    <property type="match status" value="1"/>
</dbReference>
<dbReference type="InterPro" id="IPR011330">
    <property type="entry name" value="Glyco_hydro/deAcase_b/a-brl"/>
</dbReference>
<keyword evidence="8" id="KW-1015">Disulfide bond</keyword>
<feature type="chain" id="PRO_5013017929" description="Alpha-mannosidase" evidence="11">
    <location>
        <begin position="24"/>
        <end position="1045"/>
    </location>
</feature>
<keyword evidence="4 11" id="KW-0479">Metal-binding</keyword>
<dbReference type="Gene3D" id="3.20.110.10">
    <property type="entry name" value="Glycoside hydrolase 38, N terminal domain"/>
    <property type="match status" value="1"/>
</dbReference>
<evidence type="ECO:0000313" key="15">
    <source>
        <dbReference type="Proteomes" id="UP000183832"/>
    </source>
</evidence>
<evidence type="ECO:0000256" key="4">
    <source>
        <dbReference type="ARBA" id="ARBA00022723"/>
    </source>
</evidence>
<evidence type="ECO:0000256" key="3">
    <source>
        <dbReference type="ARBA" id="ARBA00012752"/>
    </source>
</evidence>
<dbReference type="EMBL" id="CVRI01000001">
    <property type="protein sequence ID" value="CRK86319.1"/>
    <property type="molecule type" value="Genomic_DNA"/>
</dbReference>
<dbReference type="InterPro" id="IPR013780">
    <property type="entry name" value="Glyco_hydro_b"/>
</dbReference>
<keyword evidence="9" id="KW-0325">Glycoprotein</keyword>
<dbReference type="InterPro" id="IPR050843">
    <property type="entry name" value="Glycosyl_Hydrlase_38"/>
</dbReference>
<dbReference type="InterPro" id="IPR015341">
    <property type="entry name" value="Glyco_hydro_38_cen"/>
</dbReference>
<reference evidence="14 15" key="1">
    <citation type="submission" date="2015-04" db="EMBL/GenBank/DDBJ databases">
        <authorList>
            <person name="Syromyatnikov M.Y."/>
            <person name="Popov V.N."/>
        </authorList>
    </citation>
    <scope>NUCLEOTIDE SEQUENCE [LARGE SCALE GENOMIC DNA]</scope>
</reference>
<dbReference type="Proteomes" id="UP000183832">
    <property type="component" value="Unassembled WGS sequence"/>
</dbReference>
<feature type="transmembrane region" description="Helical" evidence="12">
    <location>
        <begin position="1025"/>
        <end position="1044"/>
    </location>
</feature>
<dbReference type="Gene3D" id="2.70.98.30">
    <property type="entry name" value="Golgi alpha-mannosidase II, domain 4"/>
    <property type="match status" value="1"/>
</dbReference>
<accession>A0A1J1HED6</accession>
<feature type="domain" description="Glycoside hydrolase family 38 central" evidence="13">
    <location>
        <begin position="384"/>
        <end position="460"/>
    </location>
</feature>
<evidence type="ECO:0000256" key="6">
    <source>
        <dbReference type="ARBA" id="ARBA00022801"/>
    </source>
</evidence>
<keyword evidence="7 11" id="KW-0862">Zinc</keyword>
<dbReference type="InterPro" id="IPR037094">
    <property type="entry name" value="Glyco_hydro_38_cen_sf"/>
</dbReference>
<evidence type="ECO:0000313" key="14">
    <source>
        <dbReference type="EMBL" id="CRK86319.1"/>
    </source>
</evidence>
<dbReference type="InterPro" id="IPR000602">
    <property type="entry name" value="Glyco_hydro_38_N"/>
</dbReference>